<dbReference type="EMBL" id="LOHZ01000045">
    <property type="protein sequence ID" value="KYO63952.1"/>
    <property type="molecule type" value="Genomic_DNA"/>
</dbReference>
<comment type="caution">
    <text evidence="7">The sequence shown here is derived from an EMBL/GenBank/DDBJ whole genome shotgun (WGS) entry which is preliminary data.</text>
</comment>
<evidence type="ECO:0000313" key="8">
    <source>
        <dbReference type="Proteomes" id="UP000075737"/>
    </source>
</evidence>
<dbReference type="InterPro" id="IPR037027">
    <property type="entry name" value="YqgF/RNaseH-like_dom_sf"/>
</dbReference>
<dbReference type="EC" id="3.1.-.-" evidence="5"/>
<dbReference type="PANTHER" id="PTHR33317">
    <property type="entry name" value="POLYNUCLEOTIDYL TRANSFERASE, RIBONUCLEASE H-LIKE SUPERFAMILY PROTEIN"/>
    <property type="match status" value="1"/>
</dbReference>
<evidence type="ECO:0000313" key="7">
    <source>
        <dbReference type="EMBL" id="KYO63952.1"/>
    </source>
</evidence>
<proteinExistence type="inferred from homology"/>
<organism evidence="7 8">
    <name type="scientific">Thermovenabulum gondwanense</name>
    <dbReference type="NCBI Taxonomy" id="520767"/>
    <lineage>
        <taxon>Bacteria</taxon>
        <taxon>Bacillati</taxon>
        <taxon>Bacillota</taxon>
        <taxon>Clostridia</taxon>
        <taxon>Thermosediminibacterales</taxon>
        <taxon>Thermosediminibacteraceae</taxon>
        <taxon>Thermovenabulum</taxon>
    </lineage>
</organism>
<dbReference type="SMART" id="SM00732">
    <property type="entry name" value="YqgFc"/>
    <property type="match status" value="1"/>
</dbReference>
<dbReference type="Pfam" id="PF03652">
    <property type="entry name" value="RuvX"/>
    <property type="match status" value="1"/>
</dbReference>
<dbReference type="AlphaFoldDB" id="A0A162M4E1"/>
<dbReference type="STRING" id="520767.ATZ99_21950"/>
<evidence type="ECO:0000256" key="3">
    <source>
        <dbReference type="ARBA" id="ARBA00022722"/>
    </source>
</evidence>
<dbReference type="InterPro" id="IPR012337">
    <property type="entry name" value="RNaseH-like_sf"/>
</dbReference>
<keyword evidence="4 5" id="KW-0378">Hydrolase</keyword>
<dbReference type="GO" id="GO:0004518">
    <property type="term" value="F:nuclease activity"/>
    <property type="evidence" value="ECO:0007669"/>
    <property type="project" value="UniProtKB-KW"/>
</dbReference>
<keyword evidence="8" id="KW-1185">Reference proteome</keyword>
<evidence type="ECO:0000256" key="1">
    <source>
        <dbReference type="ARBA" id="ARBA00022490"/>
    </source>
</evidence>
<keyword evidence="2 5" id="KW-0690">Ribosome biogenesis</keyword>
<dbReference type="OrthoDB" id="9796140at2"/>
<dbReference type="RefSeq" id="WP_068749288.1">
    <property type="nucleotide sequence ID" value="NZ_LOHZ01000045.1"/>
</dbReference>
<evidence type="ECO:0000256" key="2">
    <source>
        <dbReference type="ARBA" id="ARBA00022517"/>
    </source>
</evidence>
<comment type="function">
    <text evidence="5">Could be a nuclease involved in processing of the 5'-end of pre-16S rRNA.</text>
</comment>
<keyword evidence="3 5" id="KW-0540">Nuclease</keyword>
<feature type="domain" description="YqgF/RNase H-like" evidence="6">
    <location>
        <begin position="1"/>
        <end position="101"/>
    </location>
</feature>
<comment type="similarity">
    <text evidence="5">Belongs to the YqgF HJR family.</text>
</comment>
<dbReference type="PATRIC" id="fig|520767.4.peg.2324"/>
<dbReference type="GO" id="GO:0000967">
    <property type="term" value="P:rRNA 5'-end processing"/>
    <property type="evidence" value="ECO:0007669"/>
    <property type="project" value="UniProtKB-UniRule"/>
</dbReference>
<comment type="subcellular location">
    <subcellularLocation>
        <location evidence="5">Cytoplasm</location>
    </subcellularLocation>
</comment>
<evidence type="ECO:0000256" key="5">
    <source>
        <dbReference type="HAMAP-Rule" id="MF_00651"/>
    </source>
</evidence>
<name>A0A162M4E1_9FIRM</name>
<dbReference type="PANTHER" id="PTHR33317:SF4">
    <property type="entry name" value="POLYNUCLEOTIDYL TRANSFERASE, RIBONUCLEASE H-LIKE SUPERFAMILY PROTEIN"/>
    <property type="match status" value="1"/>
</dbReference>
<keyword evidence="1 5" id="KW-0963">Cytoplasm</keyword>
<protein>
    <recommendedName>
        <fullName evidence="5">Putative pre-16S rRNA nuclease</fullName>
        <ecNumber evidence="5">3.1.-.-</ecNumber>
    </recommendedName>
</protein>
<dbReference type="NCBIfam" id="TIGR00250">
    <property type="entry name" value="RNAse_H_YqgF"/>
    <property type="match status" value="1"/>
</dbReference>
<dbReference type="SUPFAM" id="SSF53098">
    <property type="entry name" value="Ribonuclease H-like"/>
    <property type="match status" value="1"/>
</dbReference>
<dbReference type="HAMAP" id="MF_00651">
    <property type="entry name" value="Nuclease_YqgF"/>
    <property type="match status" value="1"/>
</dbReference>
<dbReference type="Proteomes" id="UP000075737">
    <property type="component" value="Unassembled WGS sequence"/>
</dbReference>
<dbReference type="InterPro" id="IPR005227">
    <property type="entry name" value="YqgF"/>
</dbReference>
<accession>A0A162M4E1</accession>
<dbReference type="CDD" id="cd16964">
    <property type="entry name" value="YqgF"/>
    <property type="match status" value="1"/>
</dbReference>
<dbReference type="GO" id="GO:0005829">
    <property type="term" value="C:cytosol"/>
    <property type="evidence" value="ECO:0007669"/>
    <property type="project" value="TreeGrafter"/>
</dbReference>
<evidence type="ECO:0000259" key="6">
    <source>
        <dbReference type="SMART" id="SM00732"/>
    </source>
</evidence>
<sequence length="145" mass="16165">MRVLGLDVGEKRIGIAISDELGITSRGLMVLERKGFNEDVKKVVEIAEQNSVDKIVIGLPVNMNGTYGKGVENVKKFGEKLRSIYKAQVIYWDERLTTVAAHKVLIDADISRKKRKGVIDKLAAVLILQSFLDYLHNIDSNGKLL</sequence>
<dbReference type="InterPro" id="IPR006641">
    <property type="entry name" value="YqgF/RNaseH-like_dom"/>
</dbReference>
<gene>
    <name evidence="7" type="primary">yrrK</name>
    <name evidence="7" type="ORF">ATZ99_21950</name>
</gene>
<evidence type="ECO:0000256" key="4">
    <source>
        <dbReference type="ARBA" id="ARBA00022801"/>
    </source>
</evidence>
<dbReference type="GO" id="GO:0016788">
    <property type="term" value="F:hydrolase activity, acting on ester bonds"/>
    <property type="evidence" value="ECO:0007669"/>
    <property type="project" value="UniProtKB-UniRule"/>
</dbReference>
<reference evidence="7 8" key="1">
    <citation type="submission" date="2015-12" db="EMBL/GenBank/DDBJ databases">
        <title>Draft genome of Thermovenabulum gondwanense isolated from a red thermophilic microbial mat colonisisng an outflow channel of a bore well.</title>
        <authorList>
            <person name="Patel B.K."/>
        </authorList>
    </citation>
    <scope>NUCLEOTIDE SEQUENCE [LARGE SCALE GENOMIC DNA]</scope>
    <source>
        <strain evidence="7 8">R270</strain>
    </source>
</reference>
<dbReference type="Gene3D" id="3.30.420.140">
    <property type="entry name" value="YqgF/RNase H-like domain"/>
    <property type="match status" value="1"/>
</dbReference>